<sequence length="112" mass="12365">MSGWIREIVGWLLVAVGLVIFGLCYLQFLRNRQIFEAGPMAFMGFIIFRGGIHLLKVAIAARICRESLTAPTTKSRAGNPPLAKVEPRRSNRPKANQSNQPKPSATNHQPPA</sequence>
<evidence type="ECO:0000256" key="2">
    <source>
        <dbReference type="SAM" id="Phobius"/>
    </source>
</evidence>
<dbReference type="EMBL" id="LR593887">
    <property type="protein sequence ID" value="VTS03135.1"/>
    <property type="molecule type" value="Genomic_DNA"/>
</dbReference>
<dbReference type="EMBL" id="LR586016">
    <property type="protein sequence ID" value="VIP03016.1"/>
    <property type="molecule type" value="Genomic_DNA"/>
</dbReference>
<feature type="region of interest" description="Disordered" evidence="1">
    <location>
        <begin position="70"/>
        <end position="112"/>
    </location>
</feature>
<dbReference type="InParanoid" id="A0A6C2YNK7"/>
<dbReference type="RefSeq" id="WP_162658130.1">
    <property type="nucleotide sequence ID" value="NZ_LR593887.1"/>
</dbReference>
<keyword evidence="4" id="KW-1185">Reference proteome</keyword>
<dbReference type="AlphaFoldDB" id="A0A6C2YNK7"/>
<organism evidence="3">
    <name type="scientific">Tuwongella immobilis</name>
    <dbReference type="NCBI Taxonomy" id="692036"/>
    <lineage>
        <taxon>Bacteria</taxon>
        <taxon>Pseudomonadati</taxon>
        <taxon>Planctomycetota</taxon>
        <taxon>Planctomycetia</taxon>
        <taxon>Gemmatales</taxon>
        <taxon>Gemmataceae</taxon>
        <taxon>Tuwongella</taxon>
    </lineage>
</organism>
<dbReference type="KEGG" id="tim:GMBLW1_09440"/>
<name>A0A6C2YNK7_9BACT</name>
<reference evidence="3" key="1">
    <citation type="submission" date="2019-04" db="EMBL/GenBank/DDBJ databases">
        <authorList>
            <consortium name="Science for Life Laboratories"/>
        </authorList>
    </citation>
    <scope>NUCLEOTIDE SEQUENCE</scope>
    <source>
        <strain evidence="3">MBLW1</strain>
    </source>
</reference>
<keyword evidence="2" id="KW-0472">Membrane</keyword>
<accession>A0A6C2YNK7</accession>
<proteinExistence type="predicted"/>
<dbReference type="Proteomes" id="UP000464378">
    <property type="component" value="Chromosome"/>
</dbReference>
<feature type="transmembrane region" description="Helical" evidence="2">
    <location>
        <begin position="40"/>
        <end position="59"/>
    </location>
</feature>
<keyword evidence="2" id="KW-0812">Transmembrane</keyword>
<keyword evidence="2" id="KW-1133">Transmembrane helix</keyword>
<feature type="compositionally biased region" description="Polar residues" evidence="1">
    <location>
        <begin position="93"/>
        <end position="112"/>
    </location>
</feature>
<evidence type="ECO:0000313" key="4">
    <source>
        <dbReference type="Proteomes" id="UP000464378"/>
    </source>
</evidence>
<evidence type="ECO:0000256" key="1">
    <source>
        <dbReference type="SAM" id="MobiDB-lite"/>
    </source>
</evidence>
<protein>
    <submittedName>
        <fullName evidence="3">Uncharacterized protein</fullName>
    </submittedName>
</protein>
<evidence type="ECO:0000313" key="3">
    <source>
        <dbReference type="EMBL" id="VIP03016.1"/>
    </source>
</evidence>
<gene>
    <name evidence="3" type="ORF">GMBLW1_09440</name>
</gene>
<feature type="transmembrane region" description="Helical" evidence="2">
    <location>
        <begin position="9"/>
        <end position="28"/>
    </location>
</feature>